<evidence type="ECO:0000256" key="7">
    <source>
        <dbReference type="SAM" id="Phobius"/>
    </source>
</evidence>
<dbReference type="Pfam" id="PF03631">
    <property type="entry name" value="Virul_fac_BrkB"/>
    <property type="match status" value="1"/>
</dbReference>
<comment type="caution">
    <text evidence="8">The sequence shown here is derived from an EMBL/GenBank/DDBJ whole genome shotgun (WGS) entry which is preliminary data.</text>
</comment>
<dbReference type="PIRSF" id="PIRSF035875">
    <property type="entry name" value="RNase_BN"/>
    <property type="match status" value="1"/>
</dbReference>
<feature type="transmembrane region" description="Helical" evidence="7">
    <location>
        <begin position="299"/>
        <end position="321"/>
    </location>
</feature>
<keyword evidence="2" id="KW-1003">Cell membrane</keyword>
<evidence type="ECO:0000256" key="4">
    <source>
        <dbReference type="ARBA" id="ARBA00022989"/>
    </source>
</evidence>
<keyword evidence="5 7" id="KW-0472">Membrane</keyword>
<feature type="region of interest" description="Disordered" evidence="6">
    <location>
        <begin position="333"/>
        <end position="357"/>
    </location>
</feature>
<comment type="subcellular location">
    <subcellularLocation>
        <location evidence="1">Cell membrane</location>
        <topology evidence="1">Multi-pass membrane protein</topology>
    </subcellularLocation>
</comment>
<evidence type="ECO:0000256" key="1">
    <source>
        <dbReference type="ARBA" id="ARBA00004651"/>
    </source>
</evidence>
<dbReference type="NCBIfam" id="TIGR00765">
    <property type="entry name" value="yihY_not_rbn"/>
    <property type="match status" value="1"/>
</dbReference>
<protein>
    <submittedName>
        <fullName evidence="8">YihY/virulence factor BrkB family protein</fullName>
    </submittedName>
</protein>
<feature type="transmembrane region" description="Helical" evidence="7">
    <location>
        <begin position="147"/>
        <end position="165"/>
    </location>
</feature>
<feature type="transmembrane region" description="Helical" evidence="7">
    <location>
        <begin position="234"/>
        <end position="253"/>
    </location>
</feature>
<evidence type="ECO:0000313" key="9">
    <source>
        <dbReference type="Proteomes" id="UP001203284"/>
    </source>
</evidence>
<evidence type="ECO:0000313" key="8">
    <source>
        <dbReference type="EMBL" id="MCK0198391.1"/>
    </source>
</evidence>
<dbReference type="PANTHER" id="PTHR30213">
    <property type="entry name" value="INNER MEMBRANE PROTEIN YHJD"/>
    <property type="match status" value="1"/>
</dbReference>
<dbReference type="PANTHER" id="PTHR30213:SF0">
    <property type="entry name" value="UPF0761 MEMBRANE PROTEIN YIHY"/>
    <property type="match status" value="1"/>
</dbReference>
<dbReference type="RefSeq" id="WP_247030293.1">
    <property type="nucleotide sequence ID" value="NZ_JALKCH010000011.1"/>
</dbReference>
<keyword evidence="9" id="KW-1185">Reference proteome</keyword>
<reference evidence="8 9" key="1">
    <citation type="submission" date="2022-04" db="EMBL/GenBank/DDBJ databases">
        <authorList>
            <person name="Grouzdev D.S."/>
            <person name="Pantiukh K.S."/>
            <person name="Krutkina M.S."/>
        </authorList>
    </citation>
    <scope>NUCLEOTIDE SEQUENCE [LARGE SCALE GENOMIC DNA]</scope>
    <source>
        <strain evidence="8 9">6x-1</strain>
    </source>
</reference>
<evidence type="ECO:0000256" key="6">
    <source>
        <dbReference type="SAM" id="MobiDB-lite"/>
    </source>
</evidence>
<dbReference type="InterPro" id="IPR017039">
    <property type="entry name" value="Virul_fac_BrkB"/>
</dbReference>
<gene>
    <name evidence="8" type="ORF">MWN34_15870</name>
</gene>
<name>A0ABT0DEJ0_9HYPH</name>
<keyword evidence="4 7" id="KW-1133">Transmembrane helix</keyword>
<feature type="transmembrane region" description="Helical" evidence="7">
    <location>
        <begin position="79"/>
        <end position="108"/>
    </location>
</feature>
<sequence>MSGKRSVVRQSVDLVAVGGLLVVLAGWRRRYGHIAISAQGTALDAHHPGLAASSPVEIPARGWWSILKRVFSEFAGDRVLSLAAGVTFYALLAVFPALGAFIALYGLFFDPLQVQQQLDAAAWILPSGMIEVLRDQAMRVTSHGTQALGIGFAIGLVTALWSANAGTKSLIEALNIAYDEDESRSFLMLTLLSLALTVAGILIGIAALAAVVALPVALSFLHLDQNTEWLLRLLRWPALAVLVMALIAALYRYGPCRAHPRWRWVGAGAVAAAVLWLGVSAGFSWYVSHFASYNETYGSLGAVIGFMTWIWLSVTVILLGAELNVEIERQTARDTTTGHPRPLGTRGAYGADTVAAE</sequence>
<keyword evidence="3 7" id="KW-0812">Transmembrane</keyword>
<dbReference type="EMBL" id="JALKCH010000011">
    <property type="protein sequence ID" value="MCK0198391.1"/>
    <property type="molecule type" value="Genomic_DNA"/>
</dbReference>
<evidence type="ECO:0000256" key="3">
    <source>
        <dbReference type="ARBA" id="ARBA00022692"/>
    </source>
</evidence>
<feature type="transmembrane region" description="Helical" evidence="7">
    <location>
        <begin position="186"/>
        <end position="214"/>
    </location>
</feature>
<organism evidence="8 9">
    <name type="scientific">Ancylobacter crimeensis</name>
    <dbReference type="NCBI Taxonomy" id="2579147"/>
    <lineage>
        <taxon>Bacteria</taxon>
        <taxon>Pseudomonadati</taxon>
        <taxon>Pseudomonadota</taxon>
        <taxon>Alphaproteobacteria</taxon>
        <taxon>Hyphomicrobiales</taxon>
        <taxon>Xanthobacteraceae</taxon>
        <taxon>Ancylobacter</taxon>
    </lineage>
</organism>
<proteinExistence type="predicted"/>
<evidence type="ECO:0000256" key="5">
    <source>
        <dbReference type="ARBA" id="ARBA00023136"/>
    </source>
</evidence>
<feature type="transmembrane region" description="Helical" evidence="7">
    <location>
        <begin position="265"/>
        <end position="287"/>
    </location>
</feature>
<evidence type="ECO:0000256" key="2">
    <source>
        <dbReference type="ARBA" id="ARBA00022475"/>
    </source>
</evidence>
<dbReference type="Proteomes" id="UP001203284">
    <property type="component" value="Unassembled WGS sequence"/>
</dbReference>
<accession>A0ABT0DEJ0</accession>